<dbReference type="InterPro" id="IPR029062">
    <property type="entry name" value="Class_I_gatase-like"/>
</dbReference>
<dbReference type="GO" id="GO:0003921">
    <property type="term" value="F:GMP synthase activity"/>
    <property type="evidence" value="ECO:0007669"/>
    <property type="project" value="TreeGrafter"/>
</dbReference>
<evidence type="ECO:0000313" key="7">
    <source>
        <dbReference type="EMBL" id="HEC78027.1"/>
    </source>
</evidence>
<evidence type="ECO:0000256" key="1">
    <source>
        <dbReference type="ARBA" id="ARBA00022598"/>
    </source>
</evidence>
<dbReference type="SUPFAM" id="SSF52317">
    <property type="entry name" value="Class I glutamine amidotransferase-like"/>
    <property type="match status" value="1"/>
</dbReference>
<dbReference type="Proteomes" id="UP000885826">
    <property type="component" value="Unassembled WGS sequence"/>
</dbReference>
<dbReference type="GO" id="GO:0005524">
    <property type="term" value="F:ATP binding"/>
    <property type="evidence" value="ECO:0007669"/>
    <property type="project" value="UniProtKB-KW"/>
</dbReference>
<dbReference type="Gene3D" id="3.40.50.880">
    <property type="match status" value="1"/>
</dbReference>
<keyword evidence="5" id="KW-0067">ATP-binding</keyword>
<keyword evidence="4" id="KW-0658">Purine biosynthesis</keyword>
<proteinExistence type="predicted"/>
<dbReference type="Pfam" id="PF00117">
    <property type="entry name" value="GATase"/>
    <property type="match status" value="1"/>
</dbReference>
<dbReference type="PANTHER" id="PTHR11922:SF2">
    <property type="entry name" value="GMP SYNTHASE [GLUTAMINE-HYDROLYZING]"/>
    <property type="match status" value="1"/>
</dbReference>
<dbReference type="PROSITE" id="PS51273">
    <property type="entry name" value="GATASE_TYPE_1"/>
    <property type="match status" value="1"/>
</dbReference>
<feature type="domain" description="Glutamine amidotransferase" evidence="6">
    <location>
        <begin position="5"/>
        <end position="193"/>
    </location>
</feature>
<protein>
    <recommendedName>
        <fullName evidence="6">Glutamine amidotransferase domain-containing protein</fullName>
    </recommendedName>
</protein>
<evidence type="ECO:0000256" key="4">
    <source>
        <dbReference type="ARBA" id="ARBA00022755"/>
    </source>
</evidence>
<sequence>MRTLIIDNYAPNSPQIEHLYNVIKDVTVHTVEVIDYSTLSRSEEFKNFDIIILSGSQRKLAEPGVFEAYAVEAEIIKATEKPLLGICFGHQLLGMAFGEPVKSSGKMLEGYYMVRRLVDDEIFEGLGEKFLVMESHEEYIQSAPYDFVKLAESPNCPVEVIKHRILPKYGVQFHPERFDDKHPAGIVILENFFKLATWYIK</sequence>
<keyword evidence="1" id="KW-0436">Ligase</keyword>
<dbReference type="GO" id="GO:0005829">
    <property type="term" value="C:cytosol"/>
    <property type="evidence" value="ECO:0007669"/>
    <property type="project" value="TreeGrafter"/>
</dbReference>
<organism evidence="7 8">
    <name type="scientific">candidate division WOR-3 bacterium</name>
    <dbReference type="NCBI Taxonomy" id="2052148"/>
    <lineage>
        <taxon>Bacteria</taxon>
        <taxon>Bacteria division WOR-3</taxon>
    </lineage>
</organism>
<name>A0A9C9JZE5_UNCW3</name>
<evidence type="ECO:0000259" key="6">
    <source>
        <dbReference type="Pfam" id="PF00117"/>
    </source>
</evidence>
<dbReference type="EMBL" id="DRIG01000030">
    <property type="protein sequence ID" value="HEC78027.1"/>
    <property type="molecule type" value="Genomic_DNA"/>
</dbReference>
<evidence type="ECO:0000313" key="8">
    <source>
        <dbReference type="Proteomes" id="UP000885826"/>
    </source>
</evidence>
<dbReference type="PRINTS" id="PR00097">
    <property type="entry name" value="ANTSNTHASEII"/>
</dbReference>
<reference evidence="7" key="1">
    <citation type="journal article" date="2020" name="mSystems">
        <title>Genome- and Community-Level Interaction Insights into Carbon Utilization and Element Cycling Functions of Hydrothermarchaeota in Hydrothermal Sediment.</title>
        <authorList>
            <person name="Zhou Z."/>
            <person name="Liu Y."/>
            <person name="Xu W."/>
            <person name="Pan J."/>
            <person name="Luo Z.H."/>
            <person name="Li M."/>
        </authorList>
    </citation>
    <scope>NUCLEOTIDE SEQUENCE</scope>
    <source>
        <strain evidence="7">HyVt-388</strain>
    </source>
</reference>
<dbReference type="InterPro" id="IPR017926">
    <property type="entry name" value="GATASE"/>
</dbReference>
<evidence type="ECO:0000256" key="5">
    <source>
        <dbReference type="ARBA" id="ARBA00022840"/>
    </source>
</evidence>
<dbReference type="PANTHER" id="PTHR11922">
    <property type="entry name" value="GMP SYNTHASE-RELATED"/>
    <property type="match status" value="1"/>
</dbReference>
<keyword evidence="2" id="KW-0547">Nucleotide-binding</keyword>
<evidence type="ECO:0000256" key="2">
    <source>
        <dbReference type="ARBA" id="ARBA00022741"/>
    </source>
</evidence>
<dbReference type="AlphaFoldDB" id="A0A9C9JZE5"/>
<keyword evidence="3" id="KW-0332">GMP biosynthesis</keyword>
<gene>
    <name evidence="7" type="ORF">ENI34_02655</name>
</gene>
<accession>A0A9C9JZE5</accession>
<comment type="caution">
    <text evidence="7">The sequence shown here is derived from an EMBL/GenBank/DDBJ whole genome shotgun (WGS) entry which is preliminary data.</text>
</comment>
<evidence type="ECO:0000256" key="3">
    <source>
        <dbReference type="ARBA" id="ARBA00022749"/>
    </source>
</evidence>